<reference evidence="1 2" key="1">
    <citation type="submission" date="2020-01" db="EMBL/GenBank/DDBJ databases">
        <title>Patterns of diversity and host range of bacteriophage communities associated with bean-nodulatin bacteria.</title>
        <authorList>
            <person name="Vann Cauwenberghe J."/>
            <person name="Santamaria R.I."/>
            <person name="Bustos P."/>
            <person name="Juarez S."/>
            <person name="Gonzalez V."/>
        </authorList>
    </citation>
    <scope>NUCLEOTIDE SEQUENCE [LARGE SCALE GENOMIC DNA]</scope>
    <source>
        <strain evidence="2">RHph</strain>
    </source>
</reference>
<accession>A0A7S5R807</accession>
<evidence type="ECO:0000313" key="1">
    <source>
        <dbReference type="EMBL" id="QIG72797.1"/>
    </source>
</evidence>
<organism evidence="1 2">
    <name type="scientific">Rhizobium phage RHph_Y65</name>
    <dbReference type="NCBI Taxonomy" id="2509785"/>
    <lineage>
        <taxon>Viruses</taxon>
        <taxon>Duplodnaviria</taxon>
        <taxon>Heunggongvirae</taxon>
        <taxon>Uroviricota</taxon>
        <taxon>Caudoviricetes</taxon>
        <taxon>Kleczkowskaviridae</taxon>
        <taxon>Cuauhnahuacvirus</taxon>
        <taxon>Cuauhnahuacvirus Y65</taxon>
    </lineage>
</organism>
<proteinExistence type="predicted"/>
<evidence type="ECO:0000313" key="2">
    <source>
        <dbReference type="Proteomes" id="UP000655883"/>
    </source>
</evidence>
<sequence length="81" mass="8662">MAHGDAVVQLKPLSTTESLSSILNLLDASSRVEDISNMTVEVLDKWANNLAGFVGLKVTSVTEDAIEFIPSPGHRIILDVA</sequence>
<gene>
    <name evidence="1" type="ORF">EVB97_239</name>
</gene>
<keyword evidence="2" id="KW-1185">Reference proteome</keyword>
<name>A0A7S5R807_9CAUD</name>
<dbReference type="EMBL" id="MN988525">
    <property type="protein sequence ID" value="QIG72797.1"/>
    <property type="molecule type" value="Genomic_DNA"/>
</dbReference>
<protein>
    <submittedName>
        <fullName evidence="1">Uncharacterized protein</fullName>
    </submittedName>
</protein>
<dbReference type="Proteomes" id="UP000655883">
    <property type="component" value="Segment"/>
</dbReference>